<dbReference type="Proteomes" id="UP001642260">
    <property type="component" value="Unassembled WGS sequence"/>
</dbReference>
<accession>A0ABC8JB38</accession>
<proteinExistence type="predicted"/>
<dbReference type="EMBL" id="CAKOAT010073488">
    <property type="protein sequence ID" value="CAH8311618.1"/>
    <property type="molecule type" value="Genomic_DNA"/>
</dbReference>
<organism evidence="2 3">
    <name type="scientific">Eruca vesicaria subsp. sativa</name>
    <name type="common">Garden rocket</name>
    <name type="synonym">Eruca sativa</name>
    <dbReference type="NCBI Taxonomy" id="29727"/>
    <lineage>
        <taxon>Eukaryota</taxon>
        <taxon>Viridiplantae</taxon>
        <taxon>Streptophyta</taxon>
        <taxon>Embryophyta</taxon>
        <taxon>Tracheophyta</taxon>
        <taxon>Spermatophyta</taxon>
        <taxon>Magnoliopsida</taxon>
        <taxon>eudicotyledons</taxon>
        <taxon>Gunneridae</taxon>
        <taxon>Pentapetalae</taxon>
        <taxon>rosids</taxon>
        <taxon>malvids</taxon>
        <taxon>Brassicales</taxon>
        <taxon>Brassicaceae</taxon>
        <taxon>Brassiceae</taxon>
        <taxon>Eruca</taxon>
    </lineage>
</organism>
<feature type="compositionally biased region" description="Acidic residues" evidence="1">
    <location>
        <begin position="116"/>
        <end position="125"/>
    </location>
</feature>
<protein>
    <submittedName>
        <fullName evidence="2">Uncharacterized protein</fullName>
    </submittedName>
</protein>
<sequence>MVGMIRLMKPRIMVSRDRVISDLILDLEAITPRLAEVSSTEISSRQEKSEERRIIVAEKSQEIRLIEPTTEAFHAIESDNWENRTGGVEVRRQEEKPREIKGIQKSPSRYSPLQDIMEEEDEDCEEKVQEVEEGASKTCPR</sequence>
<dbReference type="AlphaFoldDB" id="A0ABC8JB38"/>
<name>A0ABC8JB38_ERUVS</name>
<reference evidence="2 3" key="1">
    <citation type="submission" date="2022-03" db="EMBL/GenBank/DDBJ databases">
        <authorList>
            <person name="Macdonald S."/>
            <person name="Ahmed S."/>
            <person name="Newling K."/>
        </authorList>
    </citation>
    <scope>NUCLEOTIDE SEQUENCE [LARGE SCALE GENOMIC DNA]</scope>
</reference>
<evidence type="ECO:0000256" key="1">
    <source>
        <dbReference type="SAM" id="MobiDB-lite"/>
    </source>
</evidence>
<evidence type="ECO:0000313" key="2">
    <source>
        <dbReference type="EMBL" id="CAH8311618.1"/>
    </source>
</evidence>
<evidence type="ECO:0000313" key="3">
    <source>
        <dbReference type="Proteomes" id="UP001642260"/>
    </source>
</evidence>
<keyword evidence="3" id="KW-1185">Reference proteome</keyword>
<feature type="region of interest" description="Disordered" evidence="1">
    <location>
        <begin position="78"/>
        <end position="141"/>
    </location>
</feature>
<gene>
    <name evidence="2" type="ORF">ERUC_LOCUS6006</name>
</gene>
<comment type="caution">
    <text evidence="2">The sequence shown here is derived from an EMBL/GenBank/DDBJ whole genome shotgun (WGS) entry which is preliminary data.</text>
</comment>
<feature type="compositionally biased region" description="Basic and acidic residues" evidence="1">
    <location>
        <begin position="89"/>
        <end position="102"/>
    </location>
</feature>